<keyword evidence="3 7" id="KW-0378">Hydrolase</keyword>
<keyword evidence="5" id="KW-0732">Signal</keyword>
<dbReference type="InterPro" id="IPR024607">
    <property type="entry name" value="Sulfatase_CS"/>
</dbReference>
<evidence type="ECO:0000256" key="5">
    <source>
        <dbReference type="SAM" id="SignalP"/>
    </source>
</evidence>
<evidence type="ECO:0000259" key="6">
    <source>
        <dbReference type="Pfam" id="PF00884"/>
    </source>
</evidence>
<dbReference type="PROSITE" id="PS00523">
    <property type="entry name" value="SULFATASE_1"/>
    <property type="match status" value="1"/>
</dbReference>
<evidence type="ECO:0000256" key="2">
    <source>
        <dbReference type="ARBA" id="ARBA00022723"/>
    </source>
</evidence>
<organism evidence="7 8">
    <name type="scientific">Novipirellula herctigrandis</name>
    <dbReference type="NCBI Taxonomy" id="2527986"/>
    <lineage>
        <taxon>Bacteria</taxon>
        <taxon>Pseudomonadati</taxon>
        <taxon>Planctomycetota</taxon>
        <taxon>Planctomycetia</taxon>
        <taxon>Pirellulales</taxon>
        <taxon>Pirellulaceae</taxon>
        <taxon>Novipirellula</taxon>
    </lineage>
</organism>
<evidence type="ECO:0000256" key="4">
    <source>
        <dbReference type="ARBA" id="ARBA00022837"/>
    </source>
</evidence>
<feature type="domain" description="Sulfatase N-terminal" evidence="6">
    <location>
        <begin position="29"/>
        <end position="378"/>
    </location>
</feature>
<dbReference type="GO" id="GO:0046872">
    <property type="term" value="F:metal ion binding"/>
    <property type="evidence" value="ECO:0007669"/>
    <property type="project" value="UniProtKB-KW"/>
</dbReference>
<sequence length="521" mass="57783" precursor="true">MQKLKAMILPTLLLALLCPATIIAAAEKPNIVYILADDMGIGEIACYNSEGKIPTPHVDALASQGMKFMDAHISSSVCTPTRYGILTGRYAWRTSLKEGVLGPYSPPLIEADRETVASFLKNHGYRTACLGKWHLGMNWKHSNSLGSRRVSAKHIDPTVPITNGPLDRGFDFFLGADSHDMHYIRNRRVDGEVTLLGSRAEIEKRTSAEVKFNQLWAIDGFAFEDRLALMATETDQWIRQAPDQPFFVYLALHSPHNPIVPSKDFQGKSGLNSHADYCMETDWVVGQVLKTLDELKLADDTIVIFTADNGTSPAADVGTLLEKGHNPSWKYRGLKGTLWEGGHRVPFVVRWPGNIQPGTESHQTICSTDLLASCADLFEQKLPDNVGEDSISFLPALKGDTIPGVHERMIVHHSDAGVFAIRKGKWKLMFDKDGGSRRGVNEQKSNPVIDSADHLLFDMQKDESETTNLLHQHPEVVESLKKDFASLIKVGRSTPGAPQKNAPLRIGETWTQIEVLDKYLK</sequence>
<accession>A0A5C5YYT8</accession>
<evidence type="ECO:0000256" key="3">
    <source>
        <dbReference type="ARBA" id="ARBA00022801"/>
    </source>
</evidence>
<keyword evidence="8" id="KW-1185">Reference proteome</keyword>
<protein>
    <submittedName>
        <fullName evidence="7">Arylsulfatase</fullName>
        <ecNumber evidence="7">3.1.6.1</ecNumber>
    </submittedName>
</protein>
<evidence type="ECO:0000313" key="7">
    <source>
        <dbReference type="EMBL" id="TWT80242.1"/>
    </source>
</evidence>
<dbReference type="InterPro" id="IPR017850">
    <property type="entry name" value="Alkaline_phosphatase_core_sf"/>
</dbReference>
<evidence type="ECO:0000313" key="8">
    <source>
        <dbReference type="Proteomes" id="UP000315010"/>
    </source>
</evidence>
<gene>
    <name evidence="7" type="primary">atsA_22</name>
    <name evidence="7" type="ORF">CA13_16550</name>
</gene>
<dbReference type="CDD" id="cd16143">
    <property type="entry name" value="ARS_like"/>
    <property type="match status" value="1"/>
</dbReference>
<dbReference type="InterPro" id="IPR000917">
    <property type="entry name" value="Sulfatase_N"/>
</dbReference>
<reference evidence="7 8" key="1">
    <citation type="submission" date="2019-02" db="EMBL/GenBank/DDBJ databases">
        <title>Deep-cultivation of Planctomycetes and their phenomic and genomic characterization uncovers novel biology.</title>
        <authorList>
            <person name="Wiegand S."/>
            <person name="Jogler M."/>
            <person name="Boedeker C."/>
            <person name="Pinto D."/>
            <person name="Vollmers J."/>
            <person name="Rivas-Marin E."/>
            <person name="Kohn T."/>
            <person name="Peeters S.H."/>
            <person name="Heuer A."/>
            <person name="Rast P."/>
            <person name="Oberbeckmann S."/>
            <person name="Bunk B."/>
            <person name="Jeske O."/>
            <person name="Meyerdierks A."/>
            <person name="Storesund J.E."/>
            <person name="Kallscheuer N."/>
            <person name="Luecker S."/>
            <person name="Lage O.M."/>
            <person name="Pohl T."/>
            <person name="Merkel B.J."/>
            <person name="Hornburger P."/>
            <person name="Mueller R.-W."/>
            <person name="Bruemmer F."/>
            <person name="Labrenz M."/>
            <person name="Spormann A.M."/>
            <person name="Op Den Camp H."/>
            <person name="Overmann J."/>
            <person name="Amann R."/>
            <person name="Jetten M.S.M."/>
            <person name="Mascher T."/>
            <person name="Medema M.H."/>
            <person name="Devos D.P."/>
            <person name="Kaster A.-K."/>
            <person name="Ovreas L."/>
            <person name="Rohde M."/>
            <person name="Galperin M.Y."/>
            <person name="Jogler C."/>
        </authorList>
    </citation>
    <scope>NUCLEOTIDE SEQUENCE [LARGE SCALE GENOMIC DNA]</scope>
    <source>
        <strain evidence="7 8">CA13</strain>
    </source>
</reference>
<dbReference type="Pfam" id="PF14707">
    <property type="entry name" value="Sulfatase_C"/>
    <property type="match status" value="1"/>
</dbReference>
<dbReference type="PANTHER" id="PTHR42693">
    <property type="entry name" value="ARYLSULFATASE FAMILY MEMBER"/>
    <property type="match status" value="1"/>
</dbReference>
<dbReference type="PANTHER" id="PTHR42693:SF53">
    <property type="entry name" value="ENDO-4-O-SULFATASE"/>
    <property type="match status" value="1"/>
</dbReference>
<feature type="chain" id="PRO_5022878128" evidence="5">
    <location>
        <begin position="25"/>
        <end position="521"/>
    </location>
</feature>
<dbReference type="EMBL" id="SJPJ01000001">
    <property type="protein sequence ID" value="TWT80242.1"/>
    <property type="molecule type" value="Genomic_DNA"/>
</dbReference>
<dbReference type="AlphaFoldDB" id="A0A5C5YYT8"/>
<comment type="caution">
    <text evidence="7">The sequence shown here is derived from an EMBL/GenBank/DDBJ whole genome shotgun (WGS) entry which is preliminary data.</text>
</comment>
<keyword evidence="2" id="KW-0479">Metal-binding</keyword>
<dbReference type="SUPFAM" id="SSF53649">
    <property type="entry name" value="Alkaline phosphatase-like"/>
    <property type="match status" value="1"/>
</dbReference>
<proteinExistence type="inferred from homology"/>
<name>A0A5C5YYT8_9BACT</name>
<dbReference type="Proteomes" id="UP000315010">
    <property type="component" value="Unassembled WGS sequence"/>
</dbReference>
<dbReference type="Pfam" id="PF00884">
    <property type="entry name" value="Sulfatase"/>
    <property type="match status" value="1"/>
</dbReference>
<dbReference type="Gene3D" id="3.30.1120.10">
    <property type="match status" value="1"/>
</dbReference>
<evidence type="ECO:0000256" key="1">
    <source>
        <dbReference type="ARBA" id="ARBA00008779"/>
    </source>
</evidence>
<dbReference type="Gene3D" id="3.40.720.10">
    <property type="entry name" value="Alkaline Phosphatase, subunit A"/>
    <property type="match status" value="1"/>
</dbReference>
<dbReference type="GO" id="GO:0004065">
    <property type="term" value="F:arylsulfatase activity"/>
    <property type="evidence" value="ECO:0007669"/>
    <property type="project" value="UniProtKB-EC"/>
</dbReference>
<dbReference type="EC" id="3.1.6.1" evidence="7"/>
<comment type="similarity">
    <text evidence="1">Belongs to the sulfatase family.</text>
</comment>
<keyword evidence="4" id="KW-0106">Calcium</keyword>
<feature type="signal peptide" evidence="5">
    <location>
        <begin position="1"/>
        <end position="24"/>
    </location>
</feature>
<dbReference type="InterPro" id="IPR050738">
    <property type="entry name" value="Sulfatase"/>
</dbReference>